<reference evidence="1 2" key="1">
    <citation type="submission" date="2024-01" db="EMBL/GenBank/DDBJ databases">
        <authorList>
            <person name="Alioto T."/>
            <person name="Alioto T."/>
            <person name="Gomez Garrido J."/>
        </authorList>
    </citation>
    <scope>NUCLEOTIDE SEQUENCE [LARGE SCALE GENOMIC DNA]</scope>
</reference>
<organism evidence="1 2">
    <name type="scientific">Scomber scombrus</name>
    <name type="common">Atlantic mackerel</name>
    <name type="synonym">Scomber vernalis</name>
    <dbReference type="NCBI Taxonomy" id="13677"/>
    <lineage>
        <taxon>Eukaryota</taxon>
        <taxon>Metazoa</taxon>
        <taxon>Chordata</taxon>
        <taxon>Craniata</taxon>
        <taxon>Vertebrata</taxon>
        <taxon>Euteleostomi</taxon>
        <taxon>Actinopterygii</taxon>
        <taxon>Neopterygii</taxon>
        <taxon>Teleostei</taxon>
        <taxon>Neoteleostei</taxon>
        <taxon>Acanthomorphata</taxon>
        <taxon>Pelagiaria</taxon>
        <taxon>Scombriformes</taxon>
        <taxon>Scombridae</taxon>
        <taxon>Scomber</taxon>
    </lineage>
</organism>
<proteinExistence type="predicted"/>
<dbReference type="EMBL" id="CAWUFR010000117">
    <property type="protein sequence ID" value="CAK6968305.1"/>
    <property type="molecule type" value="Genomic_DNA"/>
</dbReference>
<evidence type="ECO:0000313" key="1">
    <source>
        <dbReference type="EMBL" id="CAK6968305.1"/>
    </source>
</evidence>
<protein>
    <submittedName>
        <fullName evidence="1">Uncharacterized protein</fullName>
    </submittedName>
</protein>
<accession>A0AAV1PAM3</accession>
<evidence type="ECO:0000313" key="2">
    <source>
        <dbReference type="Proteomes" id="UP001314229"/>
    </source>
</evidence>
<keyword evidence="2" id="KW-1185">Reference proteome</keyword>
<gene>
    <name evidence="1" type="ORF">FSCOSCO3_A012462</name>
</gene>
<comment type="caution">
    <text evidence="1">The sequence shown here is derived from an EMBL/GenBank/DDBJ whole genome shotgun (WGS) entry which is preliminary data.</text>
</comment>
<dbReference type="Proteomes" id="UP001314229">
    <property type="component" value="Unassembled WGS sequence"/>
</dbReference>
<sequence length="121" mass="13217">MCKFGTAEILHRHLAILPKKPFVLVTTLKPTVHSSGGVDLCAVMILCCVVVSGGERASAASFVEDVFFPGSPPRGSASQILPRMQLSPFREGRLCSAYQHCCTAVGRKYKEKDCQLNYDLQ</sequence>
<name>A0AAV1PAM3_SCOSC</name>
<dbReference type="AlphaFoldDB" id="A0AAV1PAM3"/>